<dbReference type="GO" id="GO:0002926">
    <property type="term" value="P:tRNA wobble base 5-methoxycarbonylmethyl-2-thiouridinylation"/>
    <property type="evidence" value="ECO:0007669"/>
    <property type="project" value="TreeGrafter"/>
</dbReference>
<dbReference type="InterPro" id="IPR058240">
    <property type="entry name" value="rSAM_sf"/>
</dbReference>
<accession>A0A7G9YR71</accession>
<dbReference type="InterPro" id="IPR007197">
    <property type="entry name" value="rSAM"/>
</dbReference>
<dbReference type="GO" id="GO:0051539">
    <property type="term" value="F:4 iron, 4 sulfur cluster binding"/>
    <property type="evidence" value="ECO:0007669"/>
    <property type="project" value="UniProtKB-KW"/>
</dbReference>
<evidence type="ECO:0000256" key="1">
    <source>
        <dbReference type="ARBA" id="ARBA00001966"/>
    </source>
</evidence>
<dbReference type="SFLD" id="SFLDS00029">
    <property type="entry name" value="Radical_SAM"/>
    <property type="match status" value="1"/>
</dbReference>
<name>A0A7G9YR71_9EURY</name>
<evidence type="ECO:0000256" key="5">
    <source>
        <dbReference type="ARBA" id="ARBA00023004"/>
    </source>
</evidence>
<keyword evidence="5" id="KW-0408">Iron</keyword>
<keyword evidence="4" id="KW-0479">Metal-binding</keyword>
<gene>
    <name evidence="8" type="ORF">EGLMOMJH_00044</name>
</gene>
<comment type="cofactor">
    <cofactor evidence="1">
        <name>[4Fe-4S] cluster</name>
        <dbReference type="ChEBI" id="CHEBI:49883"/>
    </cofactor>
</comment>
<keyword evidence="6" id="KW-0411">Iron-sulfur</keyword>
<evidence type="ECO:0000313" key="8">
    <source>
        <dbReference type="EMBL" id="QNO50505.1"/>
    </source>
</evidence>
<evidence type="ECO:0000256" key="3">
    <source>
        <dbReference type="ARBA" id="ARBA00022691"/>
    </source>
</evidence>
<dbReference type="InterPro" id="IPR039661">
    <property type="entry name" value="ELP3"/>
</dbReference>
<dbReference type="GO" id="GO:0005737">
    <property type="term" value="C:cytoplasm"/>
    <property type="evidence" value="ECO:0007669"/>
    <property type="project" value="TreeGrafter"/>
</dbReference>
<sequence length="340" mass="38114">MKKKVYSPDKPVAAWTSTDRLPDGVIPSLTMILRTYGCYRSRGGEECTMCGFARDSATVPPSHDNLVAQFRDALARRPDGRFMVKIFTSGSFLDVSEVPPEVRSLILEELESDPDVSKVLVETRPEFVTERRVAACKERLRKDFEIAIGVETSSDEIRDVCINKGFLFEDFIRASEIAHQYDATVKAYLLLKPPFLSEGAAIRDMVRSVRDVSGYSEAVSINLCNVQRGTFVAKLQKRGEYRPPWLWSAIVVLRDAKRANPDLVITSDPVGAGSRYGPHNCGRCDRDAADAINRFSLTQDISDLENPEIMCDCMHLWQKAMELEDVAYGAPLARRVKARP</sequence>
<dbReference type="GO" id="GO:0003824">
    <property type="term" value="F:catalytic activity"/>
    <property type="evidence" value="ECO:0007669"/>
    <property type="project" value="InterPro"/>
</dbReference>
<dbReference type="GO" id="GO:0046872">
    <property type="term" value="F:metal ion binding"/>
    <property type="evidence" value="ECO:0007669"/>
    <property type="project" value="UniProtKB-KW"/>
</dbReference>
<evidence type="ECO:0000256" key="2">
    <source>
        <dbReference type="ARBA" id="ARBA00022485"/>
    </source>
</evidence>
<evidence type="ECO:0000256" key="6">
    <source>
        <dbReference type="ARBA" id="ARBA00023014"/>
    </source>
</evidence>
<dbReference type="PIRSF" id="PIRSF004954">
    <property type="entry name" value="Radical_SAM"/>
    <property type="match status" value="1"/>
</dbReference>
<dbReference type="AlphaFoldDB" id="A0A7G9YR71"/>
<evidence type="ECO:0000256" key="4">
    <source>
        <dbReference type="ARBA" id="ARBA00022723"/>
    </source>
</evidence>
<dbReference type="CDD" id="cd01335">
    <property type="entry name" value="Radical_SAM"/>
    <property type="match status" value="1"/>
</dbReference>
<dbReference type="EMBL" id="MT631437">
    <property type="protein sequence ID" value="QNO50505.1"/>
    <property type="molecule type" value="Genomic_DNA"/>
</dbReference>
<dbReference type="PANTHER" id="PTHR11135">
    <property type="entry name" value="HISTONE ACETYLTRANSFERASE-RELATED"/>
    <property type="match status" value="1"/>
</dbReference>
<dbReference type="InterPro" id="IPR005909">
    <property type="entry name" value="RaSEA"/>
</dbReference>
<proteinExistence type="predicted"/>
<dbReference type="SUPFAM" id="SSF102114">
    <property type="entry name" value="Radical SAM enzymes"/>
    <property type="match status" value="1"/>
</dbReference>
<reference evidence="8" key="1">
    <citation type="submission" date="2020-06" db="EMBL/GenBank/DDBJ databases">
        <title>Unique genomic features of the anaerobic methanotrophic archaea.</title>
        <authorList>
            <person name="Chadwick G.L."/>
            <person name="Skennerton C.T."/>
            <person name="Laso-Perez R."/>
            <person name="Leu A.O."/>
            <person name="Speth D.R."/>
            <person name="Yu H."/>
            <person name="Morgan-Lang C."/>
            <person name="Hatzenpichler R."/>
            <person name="Goudeau D."/>
            <person name="Malmstrom R."/>
            <person name="Brazelton W.J."/>
            <person name="Woyke T."/>
            <person name="Hallam S.J."/>
            <person name="Tyson G.W."/>
            <person name="Wegener G."/>
            <person name="Boetius A."/>
            <person name="Orphan V."/>
        </authorList>
    </citation>
    <scope>NUCLEOTIDE SEQUENCE</scope>
</reference>
<evidence type="ECO:0000259" key="7">
    <source>
        <dbReference type="SMART" id="SM00729"/>
    </source>
</evidence>
<feature type="domain" description="Elp3/MiaA/NifB-like radical SAM core" evidence="7">
    <location>
        <begin position="28"/>
        <end position="255"/>
    </location>
</feature>
<protein>
    <recommendedName>
        <fullName evidence="7">Elp3/MiaA/NifB-like radical SAM core domain-containing protein</fullName>
    </recommendedName>
</protein>
<keyword evidence="3" id="KW-0949">S-adenosyl-L-methionine</keyword>
<dbReference type="NCBIfam" id="TIGR01210">
    <property type="entry name" value="archaeosine biosynthesis radical SAM protein RaSEA"/>
    <property type="match status" value="1"/>
</dbReference>
<dbReference type="InterPro" id="IPR006638">
    <property type="entry name" value="Elp3/MiaA/NifB-like_rSAM"/>
</dbReference>
<organism evidence="8">
    <name type="scientific">Candidatus Methanogaster sp. ANME-2c ERB4</name>
    <dbReference type="NCBI Taxonomy" id="2759911"/>
    <lineage>
        <taxon>Archaea</taxon>
        <taxon>Methanobacteriati</taxon>
        <taxon>Methanobacteriota</taxon>
        <taxon>Stenosarchaea group</taxon>
        <taxon>Methanomicrobia</taxon>
        <taxon>Methanosarcinales</taxon>
        <taxon>ANME-2 cluster</taxon>
        <taxon>Candidatus Methanogasteraceae</taxon>
        <taxon>Candidatus Methanogaster</taxon>
    </lineage>
</organism>
<keyword evidence="2" id="KW-0004">4Fe-4S</keyword>
<dbReference type="PANTHER" id="PTHR11135:SF0">
    <property type="entry name" value="ELONGATOR COMPLEX PROTEIN 3"/>
    <property type="match status" value="1"/>
</dbReference>
<dbReference type="SMART" id="SM00729">
    <property type="entry name" value="Elp3"/>
    <property type="match status" value="1"/>
</dbReference>